<name>A0AAU8AHG5_9RHOB</name>
<organism evidence="2">
    <name type="scientific">Alloyangia sp. H15</name>
    <dbReference type="NCBI Taxonomy" id="3029062"/>
    <lineage>
        <taxon>Bacteria</taxon>
        <taxon>Pseudomonadati</taxon>
        <taxon>Pseudomonadota</taxon>
        <taxon>Alphaproteobacteria</taxon>
        <taxon>Rhodobacterales</taxon>
        <taxon>Roseobacteraceae</taxon>
        <taxon>Alloyangia</taxon>
    </lineage>
</organism>
<dbReference type="InterPro" id="IPR018958">
    <property type="entry name" value="Knr4/Smi1-like_dom"/>
</dbReference>
<dbReference type="AlphaFoldDB" id="A0AAU8AHG5"/>
<reference evidence="2" key="1">
    <citation type="submission" date="2023-02" db="EMBL/GenBank/DDBJ databases">
        <title>Description and genomic characterization of Salipiger bruguierae sp. nov., isolated from the sediment of mangrove plant Bruguiera sexangula.</title>
        <authorList>
            <person name="Long M."/>
        </authorList>
    </citation>
    <scope>NUCLEOTIDE SEQUENCE</scope>
    <source>
        <strain evidence="2">H15</strain>
    </source>
</reference>
<gene>
    <name evidence="2" type="ORF">PVT71_01810</name>
</gene>
<evidence type="ECO:0000313" key="2">
    <source>
        <dbReference type="EMBL" id="XCC93966.1"/>
    </source>
</evidence>
<dbReference type="EMBL" id="CP123384">
    <property type="protein sequence ID" value="XCC93966.1"/>
    <property type="molecule type" value="Genomic_DNA"/>
</dbReference>
<dbReference type="Pfam" id="PF09346">
    <property type="entry name" value="SMI1_KNR4"/>
    <property type="match status" value="1"/>
</dbReference>
<proteinExistence type="predicted"/>
<feature type="domain" description="Knr4/Smi1-like" evidence="1">
    <location>
        <begin position="29"/>
        <end position="153"/>
    </location>
</feature>
<accession>A0AAU8AHG5</accession>
<sequence>MSLNETIQTYLDRLAGMGWPVAEKLAPGIAPDEVDARLRELGLSPDPELHAFWSAMNGIVEGDFTLDQMQIFPGYYPLSIAEAVTAHQTGTGAVHGRSGEEDWPEHLFPILADGMGDFFTVDLREAGGAGLPVWNHVEGFPPELRYASIRDFFGTATRGVEEGLIFLEEGRYLELDDEGFEDLERELNPDIPREDVE</sequence>
<protein>
    <submittedName>
        <fullName evidence="2">SMI1/KNR4 family protein</fullName>
    </submittedName>
</protein>
<evidence type="ECO:0000259" key="1">
    <source>
        <dbReference type="Pfam" id="PF09346"/>
    </source>
</evidence>
<dbReference type="RefSeq" id="WP_353472791.1">
    <property type="nucleotide sequence ID" value="NZ_CP123384.1"/>
</dbReference>